<keyword evidence="2" id="KW-0472">Membrane</keyword>
<name>A0A6G1L9C1_9PEZI</name>
<feature type="compositionally biased region" description="Basic and acidic residues" evidence="1">
    <location>
        <begin position="1"/>
        <end position="11"/>
    </location>
</feature>
<evidence type="ECO:0000256" key="1">
    <source>
        <dbReference type="SAM" id="MobiDB-lite"/>
    </source>
</evidence>
<feature type="region of interest" description="Disordered" evidence="1">
    <location>
        <begin position="1"/>
        <end position="101"/>
    </location>
</feature>
<evidence type="ECO:0000313" key="3">
    <source>
        <dbReference type="EMBL" id="KAF2769531.1"/>
    </source>
</evidence>
<accession>A0A6G1L9C1</accession>
<reference evidence="3" key="1">
    <citation type="journal article" date="2020" name="Stud. Mycol.">
        <title>101 Dothideomycetes genomes: a test case for predicting lifestyles and emergence of pathogens.</title>
        <authorList>
            <person name="Haridas S."/>
            <person name="Albert R."/>
            <person name="Binder M."/>
            <person name="Bloem J."/>
            <person name="Labutti K."/>
            <person name="Salamov A."/>
            <person name="Andreopoulos B."/>
            <person name="Baker S."/>
            <person name="Barry K."/>
            <person name="Bills G."/>
            <person name="Bluhm B."/>
            <person name="Cannon C."/>
            <person name="Castanera R."/>
            <person name="Culley D."/>
            <person name="Daum C."/>
            <person name="Ezra D."/>
            <person name="Gonzalez J."/>
            <person name="Henrissat B."/>
            <person name="Kuo A."/>
            <person name="Liang C."/>
            <person name="Lipzen A."/>
            <person name="Lutzoni F."/>
            <person name="Magnuson J."/>
            <person name="Mondo S."/>
            <person name="Nolan M."/>
            <person name="Ohm R."/>
            <person name="Pangilinan J."/>
            <person name="Park H.-J."/>
            <person name="Ramirez L."/>
            <person name="Alfaro M."/>
            <person name="Sun H."/>
            <person name="Tritt A."/>
            <person name="Yoshinaga Y."/>
            <person name="Zwiers L.-H."/>
            <person name="Turgeon B."/>
            <person name="Goodwin S."/>
            <person name="Spatafora J."/>
            <person name="Crous P."/>
            <person name="Grigoriev I."/>
        </authorList>
    </citation>
    <scope>NUCLEOTIDE SEQUENCE</scope>
    <source>
        <strain evidence="3">CBS 116005</strain>
    </source>
</reference>
<dbReference type="AlphaFoldDB" id="A0A6G1L9C1"/>
<dbReference type="Gene3D" id="3.40.720.10">
    <property type="entry name" value="Alkaline Phosphatase, subunit A"/>
    <property type="match status" value="1"/>
</dbReference>
<dbReference type="PANTHER" id="PTHR10151:SF120">
    <property type="entry name" value="BIS(5'-ADENOSYL)-TRIPHOSPHATASE"/>
    <property type="match status" value="1"/>
</dbReference>
<feature type="compositionally biased region" description="Basic residues" evidence="1">
    <location>
        <begin position="77"/>
        <end position="90"/>
    </location>
</feature>
<dbReference type="Pfam" id="PF01663">
    <property type="entry name" value="Phosphodiest"/>
    <property type="match status" value="1"/>
</dbReference>
<dbReference type="Proteomes" id="UP000799436">
    <property type="component" value="Unassembled WGS sequence"/>
</dbReference>
<evidence type="ECO:0000256" key="2">
    <source>
        <dbReference type="SAM" id="Phobius"/>
    </source>
</evidence>
<dbReference type="GO" id="GO:0047429">
    <property type="term" value="F:nucleoside triphosphate diphosphatase activity"/>
    <property type="evidence" value="ECO:0007669"/>
    <property type="project" value="TreeGrafter"/>
</dbReference>
<dbReference type="OrthoDB" id="415411at2759"/>
<dbReference type="EMBL" id="ML995833">
    <property type="protein sequence ID" value="KAF2769531.1"/>
    <property type="molecule type" value="Genomic_DNA"/>
</dbReference>
<feature type="compositionally biased region" description="Basic and acidic residues" evidence="1">
    <location>
        <begin position="91"/>
        <end position="101"/>
    </location>
</feature>
<feature type="compositionally biased region" description="Polar residues" evidence="1">
    <location>
        <begin position="664"/>
        <end position="673"/>
    </location>
</feature>
<dbReference type="GO" id="GO:0017111">
    <property type="term" value="F:ribonucleoside triphosphate phosphatase activity"/>
    <property type="evidence" value="ECO:0007669"/>
    <property type="project" value="TreeGrafter"/>
</dbReference>
<feature type="compositionally biased region" description="Basic and acidic residues" evidence="1">
    <location>
        <begin position="31"/>
        <end position="41"/>
    </location>
</feature>
<dbReference type="FunFam" id="3.30.1360.180:FF:000003">
    <property type="entry name" value="Type I phosphodiesterase/nucleotide pyrophosphatase family protein"/>
    <property type="match status" value="1"/>
</dbReference>
<feature type="compositionally biased region" description="Basic and acidic residues" evidence="1">
    <location>
        <begin position="718"/>
        <end position="731"/>
    </location>
</feature>
<keyword evidence="4" id="KW-1185">Reference proteome</keyword>
<feature type="region of interest" description="Disordered" evidence="1">
    <location>
        <begin position="594"/>
        <end position="673"/>
    </location>
</feature>
<proteinExistence type="predicted"/>
<gene>
    <name evidence="3" type="ORF">EJ03DRAFT_312252</name>
</gene>
<sequence>MAREDYEKVEQDDAGSSEAGSGDETTSRTSNEARRHDHETLTAEEEAERLLLGGDRRARSERRGEARQRRDAARTQRREKRQKQRSRRRQRGNECPEKEMIYDMEEGAESSSHSSEVDIGQFAEGRARQKKKTLCSHCCIYLVIVVALLVLLFGAWKATSHSKQGHGKDTLDAQEAGGAVSDYVAQHLSNGTHTFAPTTVLISLDGFRADFVFRNLTPTLQSLARSGISPKYMLPSFPSLTFPNHYTLVTGMHPESHGIVGNTFWDPVTQQQFHHTVPSQSMRPEWWNAEPLWVTAERAGVRSAIHMWPGSEAHIGGIEPAYVDKFNMDEPLHNKVHRILGWLDQPGLIDESTPTPQLIAAYVPNVDSDGHKYGPNSTYIRTTIAEVDGMLKQLFNGIDERNLTDIINLVVISDHGMATIATKRLIQLEDLIDTSLIEHTDGWPLYGLRPKDTSDAMVHQLYDQLVQTSQEQKYKGLFQVYLRDENMPERYHFSKNARIAPLWIEPKTGWAIVTKDEYNVAEGRDENWDLLGLHGYDNQHPLMRAIFVARGPAFPHVAGSELAPFQNTEVYNIVCDSLGIKPAPNNGTLRLPLRPMGTHDFDQPADVPEDPQDEDHLALPPEVPNLNYHYSTSGEDVPSPSVVPNLANKPDLVLPTDGVPPVISTPSKMEGNQSEYVATTAGEADSGAQNDKGGISGLWAWMDGKLQKLKSWVSHVLEGDKGKGDKAKGDVGSDADA</sequence>
<feature type="region of interest" description="Disordered" evidence="1">
    <location>
        <begin position="718"/>
        <end position="737"/>
    </location>
</feature>
<evidence type="ECO:0000313" key="4">
    <source>
        <dbReference type="Proteomes" id="UP000799436"/>
    </source>
</evidence>
<dbReference type="PANTHER" id="PTHR10151">
    <property type="entry name" value="ECTONUCLEOTIDE PYROPHOSPHATASE/PHOSPHODIESTERASE"/>
    <property type="match status" value="1"/>
</dbReference>
<keyword evidence="2" id="KW-1133">Transmembrane helix</keyword>
<dbReference type="GO" id="GO:0009141">
    <property type="term" value="P:nucleoside triphosphate metabolic process"/>
    <property type="evidence" value="ECO:0007669"/>
    <property type="project" value="TreeGrafter"/>
</dbReference>
<keyword evidence="2" id="KW-0812">Transmembrane</keyword>
<organism evidence="3 4">
    <name type="scientific">Teratosphaeria nubilosa</name>
    <dbReference type="NCBI Taxonomy" id="161662"/>
    <lineage>
        <taxon>Eukaryota</taxon>
        <taxon>Fungi</taxon>
        <taxon>Dikarya</taxon>
        <taxon>Ascomycota</taxon>
        <taxon>Pezizomycotina</taxon>
        <taxon>Dothideomycetes</taxon>
        <taxon>Dothideomycetidae</taxon>
        <taxon>Mycosphaerellales</taxon>
        <taxon>Teratosphaeriaceae</taxon>
        <taxon>Teratosphaeria</taxon>
    </lineage>
</organism>
<dbReference type="InterPro" id="IPR017850">
    <property type="entry name" value="Alkaline_phosphatase_core_sf"/>
</dbReference>
<feature type="transmembrane region" description="Helical" evidence="2">
    <location>
        <begin position="134"/>
        <end position="156"/>
    </location>
</feature>
<dbReference type="CDD" id="cd16018">
    <property type="entry name" value="Enpp"/>
    <property type="match status" value="1"/>
</dbReference>
<dbReference type="InterPro" id="IPR002591">
    <property type="entry name" value="Phosphodiest/P_Trfase"/>
</dbReference>
<protein>
    <submittedName>
        <fullName evidence="3">Phosphodiest-domain-containing protein</fullName>
    </submittedName>
</protein>
<dbReference type="SUPFAM" id="SSF53649">
    <property type="entry name" value="Alkaline phosphatase-like"/>
    <property type="match status" value="1"/>
</dbReference>
<dbReference type="Gene3D" id="3.30.1360.180">
    <property type="match status" value="1"/>
</dbReference>
<feature type="compositionally biased region" description="Basic and acidic residues" evidence="1">
    <location>
        <begin position="54"/>
        <end position="76"/>
    </location>
</feature>